<feature type="domain" description="4Fe-4S ferredoxin-type" evidence="1">
    <location>
        <begin position="210"/>
        <end position="242"/>
    </location>
</feature>
<comment type="caution">
    <text evidence="2">The sequence shown here is derived from an EMBL/GenBank/DDBJ whole genome shotgun (WGS) entry which is preliminary data.</text>
</comment>
<dbReference type="SUPFAM" id="SSF54862">
    <property type="entry name" value="4Fe-4S ferredoxins"/>
    <property type="match status" value="1"/>
</dbReference>
<dbReference type="AlphaFoldDB" id="A0A0F9PEG9"/>
<gene>
    <name evidence="2" type="ORF">LCGC14_0836080</name>
</gene>
<evidence type="ECO:0000313" key="2">
    <source>
        <dbReference type="EMBL" id="KKN30225.1"/>
    </source>
</evidence>
<reference evidence="2" key="1">
    <citation type="journal article" date="2015" name="Nature">
        <title>Complex archaea that bridge the gap between prokaryotes and eukaryotes.</title>
        <authorList>
            <person name="Spang A."/>
            <person name="Saw J.H."/>
            <person name="Jorgensen S.L."/>
            <person name="Zaremba-Niedzwiedzka K."/>
            <person name="Martijn J."/>
            <person name="Lind A.E."/>
            <person name="van Eijk R."/>
            <person name="Schleper C."/>
            <person name="Guy L."/>
            <person name="Ettema T.J."/>
        </authorList>
    </citation>
    <scope>NUCLEOTIDE SEQUENCE</scope>
</reference>
<evidence type="ECO:0000259" key="1">
    <source>
        <dbReference type="PROSITE" id="PS51379"/>
    </source>
</evidence>
<proteinExistence type="predicted"/>
<feature type="domain" description="4Fe-4S ferredoxin-type" evidence="1">
    <location>
        <begin position="243"/>
        <end position="272"/>
    </location>
</feature>
<dbReference type="PROSITE" id="PS51379">
    <property type="entry name" value="4FE4S_FER_2"/>
    <property type="match status" value="2"/>
</dbReference>
<accession>A0A0F9PEG9</accession>
<dbReference type="Gene3D" id="3.30.70.20">
    <property type="match status" value="1"/>
</dbReference>
<protein>
    <recommendedName>
        <fullName evidence="1">4Fe-4S ferredoxin-type domain-containing protein</fullName>
    </recommendedName>
</protein>
<dbReference type="InterPro" id="IPR017896">
    <property type="entry name" value="4Fe4S_Fe-S-bd"/>
</dbReference>
<dbReference type="PROSITE" id="PS00198">
    <property type="entry name" value="4FE4S_FER_1"/>
    <property type="match status" value="1"/>
</dbReference>
<dbReference type="InterPro" id="IPR007160">
    <property type="entry name" value="DUF362"/>
</dbReference>
<sequence>MTDKSIVYWASPIEIPALRNTAKNMITNNLVKTRLILDKILDNIVSGDKVGVKVHVGEAYNTRYLRPDYVREVVTAIKAKGAIPTLIETQGRGNYIQKIGIHEDYTICIGHRKKTEDHKKIAHLHGYTESITGAPLQFIDGDEGLDRKVVKIDGVHLKEVNVAKGLFEFDKLVVISHFKGHPFFGFGGALKQIGIGCVTKHGKFLSHFDKMLIVNSKRCDFSKCNQECVGACPVNAIKIDDDSALIEASLCNGCFLCQQKCPVNNAIKNPRLNSSKIFVERVLDNVSGVLSFGSEKICYINFALDIPLMCDCVSNPSMPVVPDLGIFGSSDPVAIDKACVDAETNAPGLPILKNYDEWTEPIKPGIEKFHALNPMANTTLAFEALINSKIGNLDYEIIKI</sequence>
<dbReference type="EMBL" id="LAZR01002424">
    <property type="protein sequence ID" value="KKN30225.1"/>
    <property type="molecule type" value="Genomic_DNA"/>
</dbReference>
<organism evidence="2">
    <name type="scientific">marine sediment metagenome</name>
    <dbReference type="NCBI Taxonomy" id="412755"/>
    <lineage>
        <taxon>unclassified sequences</taxon>
        <taxon>metagenomes</taxon>
        <taxon>ecological metagenomes</taxon>
    </lineage>
</organism>
<dbReference type="Pfam" id="PF04015">
    <property type="entry name" value="DUF362"/>
    <property type="match status" value="1"/>
</dbReference>
<name>A0A0F9PEG9_9ZZZZ</name>
<dbReference type="InterPro" id="IPR017900">
    <property type="entry name" value="4Fe4S_Fe_S_CS"/>
</dbReference>